<dbReference type="CDD" id="cd19941">
    <property type="entry name" value="TIL"/>
    <property type="match status" value="1"/>
</dbReference>
<evidence type="ECO:0000313" key="1">
    <source>
        <dbReference type="EMBL" id="GIY31200.1"/>
    </source>
</evidence>
<dbReference type="Gene3D" id="2.10.25.10">
    <property type="entry name" value="Laminin"/>
    <property type="match status" value="1"/>
</dbReference>
<dbReference type="EMBL" id="BPLQ01007619">
    <property type="protein sequence ID" value="GIY31200.1"/>
    <property type="molecule type" value="Genomic_DNA"/>
</dbReference>
<dbReference type="SUPFAM" id="SSF57567">
    <property type="entry name" value="Serine protease inhibitors"/>
    <property type="match status" value="1"/>
</dbReference>
<name>A0AAV4SAJ8_9ARAC</name>
<gene>
    <name evidence="1" type="ORF">CDAR_80821</name>
</gene>
<organism evidence="1 2">
    <name type="scientific">Caerostris darwini</name>
    <dbReference type="NCBI Taxonomy" id="1538125"/>
    <lineage>
        <taxon>Eukaryota</taxon>
        <taxon>Metazoa</taxon>
        <taxon>Ecdysozoa</taxon>
        <taxon>Arthropoda</taxon>
        <taxon>Chelicerata</taxon>
        <taxon>Arachnida</taxon>
        <taxon>Araneae</taxon>
        <taxon>Araneomorphae</taxon>
        <taxon>Entelegynae</taxon>
        <taxon>Araneoidea</taxon>
        <taxon>Araneidae</taxon>
        <taxon>Caerostris</taxon>
    </lineage>
</organism>
<keyword evidence="2" id="KW-1185">Reference proteome</keyword>
<dbReference type="Proteomes" id="UP001054837">
    <property type="component" value="Unassembled WGS sequence"/>
</dbReference>
<evidence type="ECO:0008006" key="3">
    <source>
        <dbReference type="Google" id="ProtNLM"/>
    </source>
</evidence>
<proteinExistence type="predicted"/>
<evidence type="ECO:0000313" key="2">
    <source>
        <dbReference type="Proteomes" id="UP001054837"/>
    </source>
</evidence>
<protein>
    <recommendedName>
        <fullName evidence="3">TIL domain-containing protein</fullName>
    </recommendedName>
</protein>
<dbReference type="InterPro" id="IPR036084">
    <property type="entry name" value="Ser_inhib-like_sf"/>
</dbReference>
<sequence>MQCSLPTKLCNFKDPNPFCPKVFVPGCVCKTGMVRDPQKTCIYPQQCPLRNVTTKKPSSKVTVEKVYPPEQKYRRCDSYCPIPNRPRLRCPKMCYLGYRCRRQMFQKPKKDCSPPNRCLTKVGSPTYEVLHKVNRTRIALPAHPWHIRP</sequence>
<comment type="caution">
    <text evidence="1">The sequence shown here is derived from an EMBL/GenBank/DDBJ whole genome shotgun (WGS) entry which is preliminary data.</text>
</comment>
<dbReference type="AlphaFoldDB" id="A0AAV4SAJ8"/>
<accession>A0AAV4SAJ8</accession>
<reference evidence="1 2" key="1">
    <citation type="submission" date="2021-06" db="EMBL/GenBank/DDBJ databases">
        <title>Caerostris darwini draft genome.</title>
        <authorList>
            <person name="Kono N."/>
            <person name="Arakawa K."/>
        </authorList>
    </citation>
    <scope>NUCLEOTIDE SEQUENCE [LARGE SCALE GENOMIC DNA]</scope>
</reference>